<dbReference type="AlphaFoldDB" id="A1TIR5"/>
<dbReference type="STRING" id="397945.Aave_0246"/>
<dbReference type="HOGENOM" id="CLU_164560_1_0_4"/>
<gene>
    <name evidence="1" type="ordered locus">Aave_0246</name>
</gene>
<dbReference type="Proteomes" id="UP000002596">
    <property type="component" value="Chromosome"/>
</dbReference>
<organism evidence="1 2">
    <name type="scientific">Paracidovorax citrulli (strain AAC00-1)</name>
    <name type="common">Acidovorax citrulli</name>
    <dbReference type="NCBI Taxonomy" id="397945"/>
    <lineage>
        <taxon>Bacteria</taxon>
        <taxon>Pseudomonadati</taxon>
        <taxon>Pseudomonadota</taxon>
        <taxon>Betaproteobacteria</taxon>
        <taxon>Burkholderiales</taxon>
        <taxon>Comamonadaceae</taxon>
        <taxon>Paracidovorax</taxon>
    </lineage>
</organism>
<dbReference type="KEGG" id="aav:Aave_0246"/>
<accession>A1TIR5</accession>
<evidence type="ECO:0000313" key="1">
    <source>
        <dbReference type="EMBL" id="ABM30853.1"/>
    </source>
</evidence>
<dbReference type="PROSITE" id="PS51257">
    <property type="entry name" value="PROKAR_LIPOPROTEIN"/>
    <property type="match status" value="1"/>
</dbReference>
<proteinExistence type="predicted"/>
<protein>
    <submittedName>
        <fullName evidence="1">Uncharacterized protein</fullName>
    </submittedName>
</protein>
<dbReference type="EMBL" id="CP000512">
    <property type="protein sequence ID" value="ABM30853.1"/>
    <property type="molecule type" value="Genomic_DNA"/>
</dbReference>
<reference evidence="1" key="1">
    <citation type="submission" date="2006-12" db="EMBL/GenBank/DDBJ databases">
        <title>Complete sequence of Acidovorax avenae subsp. citrulli AAC00-1.</title>
        <authorList>
            <consortium name="US DOE Joint Genome Institute"/>
            <person name="Copeland A."/>
            <person name="Lucas S."/>
            <person name="Lapidus A."/>
            <person name="Barry K."/>
            <person name="Detter J.C."/>
            <person name="Glavina del Rio T."/>
            <person name="Dalin E."/>
            <person name="Tice H."/>
            <person name="Pitluck S."/>
            <person name="Kiss H."/>
            <person name="Brettin T."/>
            <person name="Bruce D."/>
            <person name="Han C."/>
            <person name="Tapia R."/>
            <person name="Gilna P."/>
            <person name="Schmutz J."/>
            <person name="Larimer F."/>
            <person name="Land M."/>
            <person name="Hauser L."/>
            <person name="Kyrpides N."/>
            <person name="Kim E."/>
            <person name="Stahl D."/>
            <person name="Richardson P."/>
        </authorList>
    </citation>
    <scope>NUCLEOTIDE SEQUENCE</scope>
    <source>
        <strain evidence="1">AAC00-1</strain>
    </source>
</reference>
<name>A1TIR5_PARC0</name>
<evidence type="ECO:0000313" key="2">
    <source>
        <dbReference type="Proteomes" id="UP000002596"/>
    </source>
</evidence>
<sequence>MRMMAVQSPMAAFGGCEFATFRLLPSVDAARITEAAARMRDGFLRRQHGFLAHALLQGDGGLWADMVFAATRADAERICAAFMDHAVCRDYLALMEPGSAHLGFWSRAA</sequence>